<accession>A0A0W1B4P6</accession>
<comment type="caution">
    <text evidence="1">The sequence shown here is derived from an EMBL/GenBank/DDBJ whole genome shotgun (WGS) entry which is preliminary data.</text>
</comment>
<protein>
    <submittedName>
        <fullName evidence="1">Uncharacterized protein</fullName>
    </submittedName>
</protein>
<gene>
    <name evidence="1" type="ORF">UQ64_04020</name>
</gene>
<evidence type="ECO:0000313" key="2">
    <source>
        <dbReference type="Proteomes" id="UP000054709"/>
    </source>
</evidence>
<keyword evidence="2" id="KW-1185">Reference proteome</keyword>
<dbReference type="Proteomes" id="UP000054709">
    <property type="component" value="Unassembled WGS sequence"/>
</dbReference>
<reference evidence="1 2" key="1">
    <citation type="journal article" date="2015" name="Int. Biodeterior. Biodegradation">
        <title>Physiological and genetic screening methods for the isolation of methyl tert-butyl ether-degrading bacteria for bioremediation purposes.</title>
        <authorList>
            <person name="Guisado I.M."/>
            <person name="Purswani J."/>
            <person name="Gonzalez Lopez J."/>
            <person name="Pozo C."/>
        </authorList>
    </citation>
    <scope>NUCLEOTIDE SEQUENCE [LARGE SCALE GENOMIC DNA]</scope>
    <source>
        <strain evidence="1 2">SH7</strain>
    </source>
</reference>
<dbReference type="RefSeq" id="WP_060621607.1">
    <property type="nucleotide sequence ID" value="NZ_LCZJ02000012.1"/>
</dbReference>
<dbReference type="EMBL" id="LCZJ02000012">
    <property type="protein sequence ID" value="KTD88497.1"/>
    <property type="molecule type" value="Genomic_DNA"/>
</dbReference>
<dbReference type="AlphaFoldDB" id="A0A0W1B4P6"/>
<evidence type="ECO:0000313" key="1">
    <source>
        <dbReference type="EMBL" id="KTD88497.1"/>
    </source>
</evidence>
<organism evidence="1 2">
    <name type="scientific">Paenibacillus etheri</name>
    <dbReference type="NCBI Taxonomy" id="1306852"/>
    <lineage>
        <taxon>Bacteria</taxon>
        <taxon>Bacillati</taxon>
        <taxon>Bacillota</taxon>
        <taxon>Bacilli</taxon>
        <taxon>Bacillales</taxon>
        <taxon>Paenibacillaceae</taxon>
        <taxon>Paenibacillus</taxon>
    </lineage>
</organism>
<name>A0A0W1B4P6_9BACL</name>
<dbReference type="OrthoDB" id="1730007at2"/>
<proteinExistence type="predicted"/>
<sequence>MSNINDTFERHEMIGPPLKVRGSLILQEDVRADTVNVVGHLSVKNNVVTSKLKVSGDCSIGGHCRADQVINLGSLRVQHIQADRLQSSGYFSVAQDAAVETFYAEGAVKINRLTAGSSIELRLGNRSTIEVMRTSGTITVKPSLKLMNALIPYFRKLTCETIEGTSISLYRTTANLVCGEDIIIGPGCSIGEVQYSKSLTVDPKSQVDRTVFLNK</sequence>